<keyword evidence="2" id="KW-0805">Transcription regulation</keyword>
<dbReference type="SUPFAM" id="SSF55455">
    <property type="entry name" value="SRF-like"/>
    <property type="match status" value="1"/>
</dbReference>
<evidence type="ECO:0000256" key="2">
    <source>
        <dbReference type="ARBA" id="ARBA00023015"/>
    </source>
</evidence>
<gene>
    <name evidence="7" type="ORF">GQ55_5G248300</name>
</gene>
<keyword evidence="4" id="KW-0804">Transcription</keyword>
<keyword evidence="3" id="KW-0238">DNA-binding</keyword>
<dbReference type="Gene3D" id="3.40.1810.10">
    <property type="entry name" value="Transcription factor, MADS-box"/>
    <property type="match status" value="1"/>
</dbReference>
<dbReference type="Proteomes" id="UP000244336">
    <property type="component" value="Chromosome 5"/>
</dbReference>
<accession>A0A2T7DJZ5</accession>
<dbReference type="OrthoDB" id="679952at2759"/>
<dbReference type="Pfam" id="PF00319">
    <property type="entry name" value="SRF-TF"/>
    <property type="match status" value="1"/>
</dbReference>
<feature type="domain" description="MADS-box" evidence="6">
    <location>
        <begin position="3"/>
        <end position="63"/>
    </location>
</feature>
<name>A0A2T7DJZ5_9POAL</name>
<dbReference type="GO" id="GO:0005634">
    <property type="term" value="C:nucleus"/>
    <property type="evidence" value="ECO:0007669"/>
    <property type="project" value="UniProtKB-SubCell"/>
</dbReference>
<evidence type="ECO:0000256" key="3">
    <source>
        <dbReference type="ARBA" id="ARBA00023125"/>
    </source>
</evidence>
<dbReference type="SMART" id="SM00432">
    <property type="entry name" value="MADS"/>
    <property type="match status" value="1"/>
</dbReference>
<dbReference type="PRINTS" id="PR00404">
    <property type="entry name" value="MADSDOMAIN"/>
</dbReference>
<evidence type="ECO:0000256" key="4">
    <source>
        <dbReference type="ARBA" id="ARBA00023163"/>
    </source>
</evidence>
<dbReference type="GO" id="GO:0046983">
    <property type="term" value="F:protein dimerization activity"/>
    <property type="evidence" value="ECO:0007669"/>
    <property type="project" value="InterPro"/>
</dbReference>
<dbReference type="GO" id="GO:0000981">
    <property type="term" value="F:DNA-binding transcription factor activity, RNA polymerase II-specific"/>
    <property type="evidence" value="ECO:0007669"/>
    <property type="project" value="TreeGrafter"/>
</dbReference>
<sequence length="188" mass="21664">MPRKARRSGVKFIEDERNRSLTFFKRRSGLFKAVSDLSALTGARVVMVLECENERFSSFGTPKADPIVDAFLSGDAPTESDTSEEQQAVIINLQNELFQLEKDKAMEDKWKKENMLRAKEIQGTSRKAKYVYGKVEDLDATELYEMYHELSRIKQEISDRLPWCRSMPSNVATLPMYFPYAPSQISFQ</sequence>
<proteinExistence type="predicted"/>
<evidence type="ECO:0000313" key="7">
    <source>
        <dbReference type="EMBL" id="PUZ55890.1"/>
    </source>
</evidence>
<dbReference type="GO" id="GO:0000978">
    <property type="term" value="F:RNA polymerase II cis-regulatory region sequence-specific DNA binding"/>
    <property type="evidence" value="ECO:0007669"/>
    <property type="project" value="TreeGrafter"/>
</dbReference>
<organism evidence="7 8">
    <name type="scientific">Panicum hallii var. hallii</name>
    <dbReference type="NCBI Taxonomy" id="1504633"/>
    <lineage>
        <taxon>Eukaryota</taxon>
        <taxon>Viridiplantae</taxon>
        <taxon>Streptophyta</taxon>
        <taxon>Embryophyta</taxon>
        <taxon>Tracheophyta</taxon>
        <taxon>Spermatophyta</taxon>
        <taxon>Magnoliopsida</taxon>
        <taxon>Liliopsida</taxon>
        <taxon>Poales</taxon>
        <taxon>Poaceae</taxon>
        <taxon>PACMAD clade</taxon>
        <taxon>Panicoideae</taxon>
        <taxon>Panicodae</taxon>
        <taxon>Paniceae</taxon>
        <taxon>Panicinae</taxon>
        <taxon>Panicum</taxon>
        <taxon>Panicum sect. Panicum</taxon>
    </lineage>
</organism>
<keyword evidence="5" id="KW-0539">Nucleus</keyword>
<protein>
    <recommendedName>
        <fullName evidence="6">MADS-box domain-containing protein</fullName>
    </recommendedName>
</protein>
<dbReference type="PROSITE" id="PS50066">
    <property type="entry name" value="MADS_BOX_2"/>
    <property type="match status" value="1"/>
</dbReference>
<dbReference type="PANTHER" id="PTHR11945:SF764">
    <property type="entry name" value="AGAMOUS-LIKE MADS-BOX PROTEIN AGL62"/>
    <property type="match status" value="1"/>
</dbReference>
<keyword evidence="8" id="KW-1185">Reference proteome</keyword>
<dbReference type="InterPro" id="IPR002100">
    <property type="entry name" value="TF_MADSbox"/>
</dbReference>
<dbReference type="Gramene" id="PUZ55890">
    <property type="protein sequence ID" value="PUZ55890"/>
    <property type="gene ID" value="GQ55_5G248300"/>
</dbReference>
<evidence type="ECO:0000256" key="1">
    <source>
        <dbReference type="ARBA" id="ARBA00004123"/>
    </source>
</evidence>
<dbReference type="PANTHER" id="PTHR11945">
    <property type="entry name" value="MADS BOX PROTEIN"/>
    <property type="match status" value="1"/>
</dbReference>
<evidence type="ECO:0000313" key="8">
    <source>
        <dbReference type="Proteomes" id="UP000244336"/>
    </source>
</evidence>
<evidence type="ECO:0000259" key="6">
    <source>
        <dbReference type="PROSITE" id="PS50066"/>
    </source>
</evidence>
<dbReference type="InterPro" id="IPR036879">
    <property type="entry name" value="TF_MADSbox_sf"/>
</dbReference>
<reference evidence="7 8" key="1">
    <citation type="submission" date="2018-04" db="EMBL/GenBank/DDBJ databases">
        <title>WGS assembly of Panicum hallii var. hallii HAL2.</title>
        <authorList>
            <person name="Lovell J."/>
            <person name="Jenkins J."/>
            <person name="Lowry D."/>
            <person name="Mamidi S."/>
            <person name="Sreedasyam A."/>
            <person name="Weng X."/>
            <person name="Barry K."/>
            <person name="Bonette J."/>
            <person name="Campitelli B."/>
            <person name="Daum C."/>
            <person name="Gordon S."/>
            <person name="Gould B."/>
            <person name="Lipzen A."/>
            <person name="MacQueen A."/>
            <person name="Palacio-Mejia J."/>
            <person name="Plott C."/>
            <person name="Shakirov E."/>
            <person name="Shu S."/>
            <person name="Yoshinaga Y."/>
            <person name="Zane M."/>
            <person name="Rokhsar D."/>
            <person name="Grimwood J."/>
            <person name="Schmutz J."/>
            <person name="Juenger T."/>
        </authorList>
    </citation>
    <scope>NUCLEOTIDE SEQUENCE [LARGE SCALE GENOMIC DNA]</scope>
    <source>
        <strain evidence="8">cv. HAL2</strain>
    </source>
</reference>
<evidence type="ECO:0000256" key="5">
    <source>
        <dbReference type="ARBA" id="ARBA00023242"/>
    </source>
</evidence>
<dbReference type="EMBL" id="CM009753">
    <property type="protein sequence ID" value="PUZ55890.1"/>
    <property type="molecule type" value="Genomic_DNA"/>
</dbReference>
<dbReference type="AlphaFoldDB" id="A0A2T7DJZ5"/>
<comment type="subcellular location">
    <subcellularLocation>
        <location evidence="1">Nucleus</location>
    </subcellularLocation>
</comment>